<keyword evidence="1" id="KW-0812">Transmembrane</keyword>
<dbReference type="InterPro" id="IPR020144">
    <property type="entry name" value="SpoVAB"/>
</dbReference>
<dbReference type="AlphaFoldDB" id="A0A4Q7PNI8"/>
<accession>A0A4Q7PNI8</accession>
<organism evidence="2 3">
    <name type="scientific">Cuneatibacter caecimuris</name>
    <dbReference type="NCBI Taxonomy" id="1796618"/>
    <lineage>
        <taxon>Bacteria</taxon>
        <taxon>Bacillati</taxon>
        <taxon>Bacillota</taxon>
        <taxon>Clostridia</taxon>
        <taxon>Lachnospirales</taxon>
        <taxon>Lachnospiraceae</taxon>
        <taxon>Cuneatibacter</taxon>
    </lineage>
</organism>
<evidence type="ECO:0000256" key="1">
    <source>
        <dbReference type="SAM" id="Phobius"/>
    </source>
</evidence>
<gene>
    <name evidence="2" type="ORF">EV209_0631</name>
</gene>
<protein>
    <submittedName>
        <fullName evidence="2">Stage V sporulation protein AB</fullName>
    </submittedName>
</protein>
<comment type="caution">
    <text evidence="2">The sequence shown here is derived from an EMBL/GenBank/DDBJ whole genome shotgun (WGS) entry which is preliminary data.</text>
</comment>
<evidence type="ECO:0000313" key="2">
    <source>
        <dbReference type="EMBL" id="RZT02512.1"/>
    </source>
</evidence>
<feature type="transmembrane region" description="Helical" evidence="1">
    <location>
        <begin position="116"/>
        <end position="136"/>
    </location>
</feature>
<dbReference type="EMBL" id="SGXF01000001">
    <property type="protein sequence ID" value="RZT02512.1"/>
    <property type="molecule type" value="Genomic_DNA"/>
</dbReference>
<dbReference type="Pfam" id="PF13782">
    <property type="entry name" value="SpoVAB"/>
    <property type="match status" value="1"/>
</dbReference>
<name>A0A4Q7PNI8_9FIRM</name>
<reference evidence="2 3" key="1">
    <citation type="submission" date="2019-02" db="EMBL/GenBank/DDBJ databases">
        <title>Genomic Encyclopedia of Type Strains, Phase IV (KMG-IV): sequencing the most valuable type-strain genomes for metagenomic binning, comparative biology and taxonomic classification.</title>
        <authorList>
            <person name="Goeker M."/>
        </authorList>
    </citation>
    <scope>NUCLEOTIDE SEQUENCE [LARGE SCALE GENOMIC DNA]</scope>
    <source>
        <strain evidence="2 3">DSM 29486</strain>
    </source>
</reference>
<evidence type="ECO:0000313" key="3">
    <source>
        <dbReference type="Proteomes" id="UP000292927"/>
    </source>
</evidence>
<feature type="transmembrane region" description="Helical" evidence="1">
    <location>
        <begin position="80"/>
        <end position="104"/>
    </location>
</feature>
<dbReference type="Proteomes" id="UP000292927">
    <property type="component" value="Unassembled WGS sequence"/>
</dbReference>
<keyword evidence="1" id="KW-1133">Transmembrane helix</keyword>
<keyword evidence="1" id="KW-0472">Membrane</keyword>
<keyword evidence="3" id="KW-1185">Reference proteome</keyword>
<sequence>MKELGVQALLGLFGLAGGMVTAAGVFALITVIGIIPRLAGRSRTGARIHTYETAICLGGILGNLADIYHVPLGLGVPGEILYGLCSGVFVGCLVMSLAETVNVIPVMVKRSRLRVGIQYVVLAFAIGKCIGSIIFFNSSF</sequence>
<dbReference type="RefSeq" id="WP_243647477.1">
    <property type="nucleotide sequence ID" value="NZ_SGXF01000001.1"/>
</dbReference>
<feature type="transmembrane region" description="Helical" evidence="1">
    <location>
        <begin position="48"/>
        <end position="68"/>
    </location>
</feature>
<feature type="transmembrane region" description="Helical" evidence="1">
    <location>
        <begin position="12"/>
        <end position="36"/>
    </location>
</feature>
<proteinExistence type="predicted"/>